<dbReference type="Pfam" id="PF13015">
    <property type="entry name" value="PRKCSH_1"/>
    <property type="match status" value="1"/>
</dbReference>
<dbReference type="InterPro" id="IPR036055">
    <property type="entry name" value="LDL_receptor-like_sf"/>
</dbReference>
<protein>
    <recommendedName>
        <fullName evidence="1">Glucosidase 2 subunit beta</fullName>
    </recommendedName>
</protein>
<keyword evidence="10" id="KW-1185">Reference proteome</keyword>
<organism evidence="9 10">
    <name type="scientific">Obba rivulosa</name>
    <dbReference type="NCBI Taxonomy" id="1052685"/>
    <lineage>
        <taxon>Eukaryota</taxon>
        <taxon>Fungi</taxon>
        <taxon>Dikarya</taxon>
        <taxon>Basidiomycota</taxon>
        <taxon>Agaricomycotina</taxon>
        <taxon>Agaricomycetes</taxon>
        <taxon>Polyporales</taxon>
        <taxon>Gelatoporiaceae</taxon>
        <taxon>Obba</taxon>
    </lineage>
</organism>
<evidence type="ECO:0000313" key="10">
    <source>
        <dbReference type="Proteomes" id="UP000250043"/>
    </source>
</evidence>
<feature type="region of interest" description="Disordered" evidence="6">
    <location>
        <begin position="269"/>
        <end position="297"/>
    </location>
</feature>
<dbReference type="SUPFAM" id="SSF50911">
    <property type="entry name" value="Mannose 6-phosphate receptor domain"/>
    <property type="match status" value="1"/>
</dbReference>
<evidence type="ECO:0000313" key="9">
    <source>
        <dbReference type="EMBL" id="OCH95878.1"/>
    </source>
</evidence>
<dbReference type="PANTHER" id="PTHR12630">
    <property type="entry name" value="N-LINKED OLIGOSACCHARIDE PROCESSING"/>
    <property type="match status" value="1"/>
</dbReference>
<feature type="domain" description="MRH" evidence="8">
    <location>
        <begin position="429"/>
        <end position="536"/>
    </location>
</feature>
<sequence length="547" mass="60614">MLPWLLLLFPASIFAAETGKTHGVSPALLSRYVPSTVGSEKTWSCLNGSKTIPWAAVNDDYCDCPDGSDEPGTGACSNTVFYCQNEGHIGARIPSSRVRDGLCEPECCDGSDELPGVCKNTCKEVGAAYRAKVEEENKIRKTGAKIRSSYINFAQKEKSRLEEKIASLEKDISAQEKEVARLKDIADRTESLSAAALEQKKQSPLYQSFMTHVNALKSLQREHKKHLEREKILEDILDNLRSNYNPNYQDMAVLEAVRGWEAQAGLPHINDVGKDGASEEEEKAKAEEESQEELEPGMWSAGQLEYDLDNLLGTDYETLLLEHERHIGAPASGSDSILFDATAYIPDALLPQYVAVRSMLLSWLEALGLTHKAPSDAAADTSRAQQAAKEADNALGHIKQDKQKAQEELSRIFDPEWYGLEGEWKKLHGTCIDKDTGDYTYEVCFFEEAKQKPNKGGASHSLGRFSSWNDADGVTLGSTEYYSRMYYTRGTKCWNGPHRSATLLVSCGVENALLSVAEPEKCEYHFKITSPAACLPLETTKESRDEL</sequence>
<dbReference type="PANTHER" id="PTHR12630:SF1">
    <property type="entry name" value="GLUCOSIDASE 2 SUBUNIT BETA"/>
    <property type="match status" value="1"/>
</dbReference>
<gene>
    <name evidence="9" type="ORF">OBBRIDRAFT_787726</name>
</gene>
<dbReference type="EMBL" id="KV722333">
    <property type="protein sequence ID" value="OCH95878.1"/>
    <property type="molecule type" value="Genomic_DNA"/>
</dbReference>
<evidence type="ECO:0000256" key="1">
    <source>
        <dbReference type="ARBA" id="ARBA00022387"/>
    </source>
</evidence>
<dbReference type="OrthoDB" id="28322at2759"/>
<dbReference type="AlphaFoldDB" id="A0A8E2DU52"/>
<keyword evidence="4" id="KW-1015">Disulfide bond</keyword>
<dbReference type="InterPro" id="IPR036607">
    <property type="entry name" value="PRKCSH"/>
</dbReference>
<evidence type="ECO:0000256" key="3">
    <source>
        <dbReference type="ARBA" id="ARBA00022824"/>
    </source>
</evidence>
<dbReference type="InterPro" id="IPR009011">
    <property type="entry name" value="Man6P_isomerase_rcpt-bd_dom_sf"/>
</dbReference>
<dbReference type="InterPro" id="IPR028146">
    <property type="entry name" value="PRKCSH_N"/>
</dbReference>
<feature type="compositionally biased region" description="Basic and acidic residues" evidence="6">
    <location>
        <begin position="271"/>
        <end position="288"/>
    </location>
</feature>
<feature type="coiled-coil region" evidence="5">
    <location>
        <begin position="151"/>
        <end position="192"/>
    </location>
</feature>
<proteinExistence type="predicted"/>
<keyword evidence="3" id="KW-0256">Endoplasmic reticulum</keyword>
<feature type="compositionally biased region" description="Low complexity" evidence="6">
    <location>
        <begin position="378"/>
        <end position="388"/>
    </location>
</feature>
<name>A0A8E2DU52_9APHY</name>
<dbReference type="Proteomes" id="UP000250043">
    <property type="component" value="Unassembled WGS sequence"/>
</dbReference>
<evidence type="ECO:0000256" key="7">
    <source>
        <dbReference type="SAM" id="SignalP"/>
    </source>
</evidence>
<reference evidence="9 10" key="1">
    <citation type="submission" date="2016-07" db="EMBL/GenBank/DDBJ databases">
        <title>Draft genome of the white-rot fungus Obba rivulosa 3A-2.</title>
        <authorList>
            <consortium name="DOE Joint Genome Institute"/>
            <person name="Miettinen O."/>
            <person name="Riley R."/>
            <person name="Acob R."/>
            <person name="Barry K."/>
            <person name="Cullen D."/>
            <person name="De Vries R."/>
            <person name="Hainaut M."/>
            <person name="Hatakka A."/>
            <person name="Henrissat B."/>
            <person name="Hilden K."/>
            <person name="Kuo R."/>
            <person name="Labutti K."/>
            <person name="Lipzen A."/>
            <person name="Makela M.R."/>
            <person name="Sandor L."/>
            <person name="Spatafora J.W."/>
            <person name="Grigoriev I.V."/>
            <person name="Hibbett D.S."/>
        </authorList>
    </citation>
    <scope>NUCLEOTIDE SEQUENCE [LARGE SCALE GENOMIC DNA]</scope>
    <source>
        <strain evidence="9 10">3A-2</strain>
    </source>
</reference>
<dbReference type="InterPro" id="IPR044865">
    <property type="entry name" value="MRH_dom"/>
</dbReference>
<evidence type="ECO:0000256" key="6">
    <source>
        <dbReference type="SAM" id="MobiDB-lite"/>
    </source>
</evidence>
<dbReference type="GO" id="GO:0006491">
    <property type="term" value="P:N-glycan processing"/>
    <property type="evidence" value="ECO:0007669"/>
    <property type="project" value="TreeGrafter"/>
</dbReference>
<keyword evidence="2 7" id="KW-0732">Signal</keyword>
<accession>A0A8E2DU52</accession>
<dbReference type="SUPFAM" id="SSF57424">
    <property type="entry name" value="LDL receptor-like module"/>
    <property type="match status" value="1"/>
</dbReference>
<dbReference type="Gene3D" id="2.70.130.10">
    <property type="entry name" value="Mannose-6-phosphate receptor binding domain"/>
    <property type="match status" value="1"/>
</dbReference>
<dbReference type="PROSITE" id="PS51914">
    <property type="entry name" value="MRH"/>
    <property type="match status" value="1"/>
</dbReference>
<dbReference type="InterPro" id="IPR039794">
    <property type="entry name" value="Gtb1-like"/>
</dbReference>
<evidence type="ECO:0000256" key="5">
    <source>
        <dbReference type="SAM" id="Coils"/>
    </source>
</evidence>
<evidence type="ECO:0000256" key="4">
    <source>
        <dbReference type="ARBA" id="ARBA00023157"/>
    </source>
</evidence>
<feature type="chain" id="PRO_5034057840" description="Glucosidase 2 subunit beta" evidence="7">
    <location>
        <begin position="16"/>
        <end position="547"/>
    </location>
</feature>
<feature type="signal peptide" evidence="7">
    <location>
        <begin position="1"/>
        <end position="15"/>
    </location>
</feature>
<evidence type="ECO:0000256" key="2">
    <source>
        <dbReference type="ARBA" id="ARBA00022729"/>
    </source>
</evidence>
<dbReference type="Pfam" id="PF12999">
    <property type="entry name" value="PRKCSH-like"/>
    <property type="match status" value="1"/>
</dbReference>
<evidence type="ECO:0000259" key="8">
    <source>
        <dbReference type="PROSITE" id="PS51914"/>
    </source>
</evidence>
<keyword evidence="5" id="KW-0175">Coiled coil</keyword>
<dbReference type="GO" id="GO:0017177">
    <property type="term" value="C:glucosidase II complex"/>
    <property type="evidence" value="ECO:0007669"/>
    <property type="project" value="TreeGrafter"/>
</dbReference>
<feature type="region of interest" description="Disordered" evidence="6">
    <location>
        <begin position="378"/>
        <end position="400"/>
    </location>
</feature>